<dbReference type="PANTHER" id="PTHR11462">
    <property type="entry name" value="JUN TRANSCRIPTION FACTOR-RELATED"/>
    <property type="match status" value="1"/>
</dbReference>
<dbReference type="SUPFAM" id="SSF57959">
    <property type="entry name" value="Leucine zipper domain"/>
    <property type="match status" value="1"/>
</dbReference>
<comment type="similarity">
    <text evidence="1">Belongs to the bZIP family. Jun subfamily.</text>
</comment>
<dbReference type="GO" id="GO:0035976">
    <property type="term" value="C:transcription factor AP-1 complex"/>
    <property type="evidence" value="ECO:0007669"/>
    <property type="project" value="UniProtKB-ARBA"/>
</dbReference>
<dbReference type="STRING" id="61853.ENSNLEP00000017965"/>
<dbReference type="InterPro" id="IPR002112">
    <property type="entry name" value="Leuzip_Jun"/>
</dbReference>
<dbReference type="Proteomes" id="UP000001073">
    <property type="component" value="Chromosome 5"/>
</dbReference>
<gene>
    <name evidence="13" type="primary">JUN</name>
</gene>
<dbReference type="CDD" id="cd14696">
    <property type="entry name" value="bZIP_Jun"/>
    <property type="match status" value="1"/>
</dbReference>
<evidence type="ECO:0000256" key="3">
    <source>
        <dbReference type="ARBA" id="ARBA00023125"/>
    </source>
</evidence>
<keyword evidence="4" id="KW-0804">Transcription</keyword>
<keyword evidence="3" id="KW-0238">DNA-binding</keyword>
<dbReference type="PRINTS" id="PR00043">
    <property type="entry name" value="LEUZIPPRJUN"/>
</dbReference>
<dbReference type="InterPro" id="IPR050946">
    <property type="entry name" value="AP-1_TF_bZIP"/>
</dbReference>
<name>G1RXI8_NOMLE</name>
<dbReference type="EMBL" id="ADFV01027059">
    <property type="status" value="NOT_ANNOTATED_CDS"/>
    <property type="molecule type" value="Genomic_DNA"/>
</dbReference>
<organism evidence="13 14">
    <name type="scientific">Nomascus leucogenys</name>
    <name type="common">Northern white-cheeked gibbon</name>
    <name type="synonym">Hylobates leucogenys</name>
    <dbReference type="NCBI Taxonomy" id="61853"/>
    <lineage>
        <taxon>Eukaryota</taxon>
        <taxon>Metazoa</taxon>
        <taxon>Chordata</taxon>
        <taxon>Craniata</taxon>
        <taxon>Vertebrata</taxon>
        <taxon>Euteleostomi</taxon>
        <taxon>Mammalia</taxon>
        <taxon>Eutheria</taxon>
        <taxon>Euarchontoglires</taxon>
        <taxon>Primates</taxon>
        <taxon>Haplorrhini</taxon>
        <taxon>Catarrhini</taxon>
        <taxon>Hylobatidae</taxon>
        <taxon>Nomascus</taxon>
    </lineage>
</organism>
<dbReference type="OMA" id="HHQHMPA"/>
<dbReference type="GO" id="GO:0051726">
    <property type="term" value="P:regulation of cell cycle"/>
    <property type="evidence" value="ECO:0007669"/>
    <property type="project" value="TreeGrafter"/>
</dbReference>
<dbReference type="FunFam" id="1.20.5.170:FF:000012">
    <property type="entry name" value="Putative transcription factor AP-1"/>
    <property type="match status" value="1"/>
</dbReference>
<dbReference type="PROSITE" id="PS50217">
    <property type="entry name" value="BZIP"/>
    <property type="match status" value="1"/>
</dbReference>
<dbReference type="FunCoup" id="G1RXI8">
    <property type="interactions" value="4033"/>
</dbReference>
<dbReference type="GeneTree" id="ENSGT00940000162061"/>
<feature type="domain" description="BZIP" evidence="12">
    <location>
        <begin position="240"/>
        <end position="298"/>
    </location>
</feature>
<dbReference type="SUPFAM" id="SSF47454">
    <property type="entry name" value="A DNA-binding domain in eukaryotic transcription factors"/>
    <property type="match status" value="1"/>
</dbReference>
<protein>
    <recommendedName>
        <fullName evidence="6">Transcription factor Jun</fullName>
    </recommendedName>
    <alternativeName>
        <fullName evidence="8">Activator protein 1</fullName>
    </alternativeName>
    <alternativeName>
        <fullName evidence="9">Proto-oncogene c-Jun</fullName>
    </alternativeName>
    <alternativeName>
        <fullName evidence="10">Transcription factor AP-1 subunit Jun</fullName>
    </alternativeName>
    <alternativeName>
        <fullName evidence="7">V-jun avian sarcoma virus 17 oncogene homolog</fullName>
    </alternativeName>
</protein>
<evidence type="ECO:0000256" key="2">
    <source>
        <dbReference type="ARBA" id="ARBA00023015"/>
    </source>
</evidence>
<evidence type="ECO:0000256" key="1">
    <source>
        <dbReference type="ARBA" id="ARBA00006882"/>
    </source>
</evidence>
<evidence type="ECO:0000313" key="14">
    <source>
        <dbReference type="Proteomes" id="UP000001073"/>
    </source>
</evidence>
<reference evidence="13" key="3">
    <citation type="submission" date="2025-09" db="UniProtKB">
        <authorList>
            <consortium name="Ensembl"/>
        </authorList>
    </citation>
    <scope>IDENTIFICATION</scope>
</reference>
<dbReference type="EMBL" id="ADFV01027060">
    <property type="status" value="NOT_ANNOTATED_CDS"/>
    <property type="molecule type" value="Genomic_DNA"/>
</dbReference>
<dbReference type="SMART" id="SM00338">
    <property type="entry name" value="BRLZ"/>
    <property type="match status" value="1"/>
</dbReference>
<keyword evidence="14" id="KW-1185">Reference proteome</keyword>
<evidence type="ECO:0000256" key="6">
    <source>
        <dbReference type="ARBA" id="ARBA00029507"/>
    </source>
</evidence>
<evidence type="ECO:0000256" key="9">
    <source>
        <dbReference type="ARBA" id="ARBA00031819"/>
    </source>
</evidence>
<keyword evidence="11" id="KW-0175">Coiled coil</keyword>
<reference evidence="13 14" key="1">
    <citation type="submission" date="2012-10" db="EMBL/GenBank/DDBJ databases">
        <authorList>
            <consortium name="Gibbon Genome Sequencing Consortium"/>
        </authorList>
    </citation>
    <scope>NUCLEOTIDE SEQUENCE [LARGE SCALE GENOMIC DNA]</scope>
</reference>
<dbReference type="Pfam" id="PF03957">
    <property type="entry name" value="Jun"/>
    <property type="match status" value="1"/>
</dbReference>
<dbReference type="EMBL" id="ADFV01027058">
    <property type="status" value="NOT_ANNOTATED_CDS"/>
    <property type="molecule type" value="Genomic_DNA"/>
</dbReference>
<evidence type="ECO:0000256" key="10">
    <source>
        <dbReference type="ARBA" id="ARBA00032537"/>
    </source>
</evidence>
<dbReference type="PROSITE" id="PS00036">
    <property type="entry name" value="BZIP_BASIC"/>
    <property type="match status" value="1"/>
</dbReference>
<reference evidence="13" key="2">
    <citation type="submission" date="2025-08" db="UniProtKB">
        <authorList>
            <consortium name="Ensembl"/>
        </authorList>
    </citation>
    <scope>IDENTIFICATION</scope>
</reference>
<dbReference type="InterPro" id="IPR046347">
    <property type="entry name" value="bZIP_sf"/>
</dbReference>
<evidence type="ECO:0000256" key="8">
    <source>
        <dbReference type="ARBA" id="ARBA00030713"/>
    </source>
</evidence>
<evidence type="ECO:0000256" key="7">
    <source>
        <dbReference type="ARBA" id="ARBA00029919"/>
    </source>
</evidence>
<evidence type="ECO:0000259" key="12">
    <source>
        <dbReference type="PROSITE" id="PS50217"/>
    </source>
</evidence>
<dbReference type="AlphaFoldDB" id="G1RXI8"/>
<feature type="coiled-coil region" evidence="11">
    <location>
        <begin position="245"/>
        <end position="299"/>
    </location>
</feature>
<dbReference type="eggNOG" id="KOG0837">
    <property type="taxonomic scope" value="Eukaryota"/>
</dbReference>
<dbReference type="Pfam" id="PF00170">
    <property type="entry name" value="bZIP_1"/>
    <property type="match status" value="1"/>
</dbReference>
<dbReference type="GO" id="GO:0042127">
    <property type="term" value="P:regulation of cell population proliferation"/>
    <property type="evidence" value="ECO:0007669"/>
    <property type="project" value="TreeGrafter"/>
</dbReference>
<evidence type="ECO:0000256" key="11">
    <source>
        <dbReference type="SAM" id="Coils"/>
    </source>
</evidence>
<dbReference type="InterPro" id="IPR004827">
    <property type="entry name" value="bZIP"/>
</dbReference>
<accession>G1RXI8</accession>
<dbReference type="Ensembl" id="ENSNLET00000018859.2">
    <property type="protein sequence ID" value="ENSNLEP00000017965.2"/>
    <property type="gene ID" value="ENSNLEG00000014776.2"/>
</dbReference>
<keyword evidence="2" id="KW-0805">Transcription regulation</keyword>
<evidence type="ECO:0000256" key="4">
    <source>
        <dbReference type="ARBA" id="ARBA00023163"/>
    </source>
</evidence>
<sequence length="305" mass="33198">MTAKMETTFYDDALNASFLPSESGPYGYSNPKILKQSMTLNLADPVGSLKPHLRAKNSDLLTSPHVGLLKLRLIIQSSNGHITTTGKDLARPPLAWSQGAAACGLPRFADGLSPRERNVGLFVNIDQELHGPNIRSHSVLKGGGGGGYKLEPPVYANLSNFNPGALSSGGGAPSYGAAGLAFPAQPQQQQQPPQPPHHLPQQMPVQHPRLQALKEEPQTVPEMPGETPPLSPIDMESQERIKAERKRMRNRIAASKCRKRKLERIARLEEKVKTLKAQNSELASTANMLREQVAQIKQKTVANIL</sequence>
<dbReference type="InParanoid" id="G1RXI8"/>
<dbReference type="GO" id="GO:0000981">
    <property type="term" value="F:DNA-binding transcription factor activity, RNA polymerase II-specific"/>
    <property type="evidence" value="ECO:0007669"/>
    <property type="project" value="TreeGrafter"/>
</dbReference>
<proteinExistence type="inferred from homology"/>
<dbReference type="InterPro" id="IPR005643">
    <property type="entry name" value="JNK"/>
</dbReference>
<dbReference type="PANTHER" id="PTHR11462:SF8">
    <property type="entry name" value="TRANSCRIPTION FACTOR JUN"/>
    <property type="match status" value="1"/>
</dbReference>
<dbReference type="Gene3D" id="1.20.5.170">
    <property type="match status" value="1"/>
</dbReference>
<evidence type="ECO:0000256" key="5">
    <source>
        <dbReference type="ARBA" id="ARBA00023242"/>
    </source>
</evidence>
<evidence type="ECO:0000313" key="13">
    <source>
        <dbReference type="Ensembl" id="ENSNLEP00000017965.2"/>
    </source>
</evidence>
<dbReference type="HOGENOM" id="CLU_057007_0_0_1"/>
<dbReference type="InterPro" id="IPR008917">
    <property type="entry name" value="TF_DNA-bd_sf"/>
</dbReference>
<keyword evidence="5" id="KW-0539">Nucleus</keyword>
<dbReference type="GO" id="GO:0000978">
    <property type="term" value="F:RNA polymerase II cis-regulatory region sequence-specific DNA binding"/>
    <property type="evidence" value="ECO:0007669"/>
    <property type="project" value="TreeGrafter"/>
</dbReference>